<gene>
    <name evidence="1" type="ORF">O6H91_06G006800</name>
</gene>
<keyword evidence="2" id="KW-1185">Reference proteome</keyword>
<dbReference type="EMBL" id="CM055097">
    <property type="protein sequence ID" value="KAJ7551250.1"/>
    <property type="molecule type" value="Genomic_DNA"/>
</dbReference>
<protein>
    <submittedName>
        <fullName evidence="1">Uncharacterized protein</fullName>
    </submittedName>
</protein>
<evidence type="ECO:0000313" key="1">
    <source>
        <dbReference type="EMBL" id="KAJ7551250.1"/>
    </source>
</evidence>
<sequence>MAYSKRAIVAVAVVITLLVTLSEAATRAPAPAPAPHSHPFSGSNHGTSVPVFAGIAAVFVAVLINRL</sequence>
<comment type="caution">
    <text evidence="1">The sequence shown here is derived from an EMBL/GenBank/DDBJ whole genome shotgun (WGS) entry which is preliminary data.</text>
</comment>
<accession>A0ACC2DAE2</accession>
<reference evidence="2" key="1">
    <citation type="journal article" date="2024" name="Proc. Natl. Acad. Sci. U.S.A.">
        <title>Extraordinary preservation of gene collinearity over three hundred million years revealed in homosporous lycophytes.</title>
        <authorList>
            <person name="Li C."/>
            <person name="Wickell D."/>
            <person name="Kuo L.Y."/>
            <person name="Chen X."/>
            <person name="Nie B."/>
            <person name="Liao X."/>
            <person name="Peng D."/>
            <person name="Ji J."/>
            <person name="Jenkins J."/>
            <person name="Williams M."/>
            <person name="Shu S."/>
            <person name="Plott C."/>
            <person name="Barry K."/>
            <person name="Rajasekar S."/>
            <person name="Grimwood J."/>
            <person name="Han X."/>
            <person name="Sun S."/>
            <person name="Hou Z."/>
            <person name="He W."/>
            <person name="Dai G."/>
            <person name="Sun C."/>
            <person name="Schmutz J."/>
            <person name="Leebens-Mack J.H."/>
            <person name="Li F.W."/>
            <person name="Wang L."/>
        </authorList>
    </citation>
    <scope>NUCLEOTIDE SEQUENCE [LARGE SCALE GENOMIC DNA]</scope>
    <source>
        <strain evidence="2">cv. PW_Plant_1</strain>
    </source>
</reference>
<name>A0ACC2DAE2_DIPCM</name>
<evidence type="ECO:0000313" key="2">
    <source>
        <dbReference type="Proteomes" id="UP001162992"/>
    </source>
</evidence>
<organism evidence="1 2">
    <name type="scientific">Diphasiastrum complanatum</name>
    <name type="common">Issler's clubmoss</name>
    <name type="synonym">Lycopodium complanatum</name>
    <dbReference type="NCBI Taxonomy" id="34168"/>
    <lineage>
        <taxon>Eukaryota</taxon>
        <taxon>Viridiplantae</taxon>
        <taxon>Streptophyta</taxon>
        <taxon>Embryophyta</taxon>
        <taxon>Tracheophyta</taxon>
        <taxon>Lycopodiopsida</taxon>
        <taxon>Lycopodiales</taxon>
        <taxon>Lycopodiaceae</taxon>
        <taxon>Lycopodioideae</taxon>
        <taxon>Diphasiastrum</taxon>
    </lineage>
</organism>
<proteinExistence type="predicted"/>
<dbReference type="Proteomes" id="UP001162992">
    <property type="component" value="Chromosome 6"/>
</dbReference>